<protein>
    <submittedName>
        <fullName evidence="1">Uncharacterized protein</fullName>
    </submittedName>
</protein>
<dbReference type="RefSeq" id="WP_138320442.1">
    <property type="nucleotide sequence ID" value="NZ_VCBC01000012.1"/>
</dbReference>
<proteinExistence type="predicted"/>
<organism evidence="1 2">
    <name type="scientific">Thalassotalea litorea</name>
    <dbReference type="NCBI Taxonomy" id="2020715"/>
    <lineage>
        <taxon>Bacteria</taxon>
        <taxon>Pseudomonadati</taxon>
        <taxon>Pseudomonadota</taxon>
        <taxon>Gammaproteobacteria</taxon>
        <taxon>Alteromonadales</taxon>
        <taxon>Colwelliaceae</taxon>
        <taxon>Thalassotalea</taxon>
    </lineage>
</organism>
<evidence type="ECO:0000313" key="2">
    <source>
        <dbReference type="Proteomes" id="UP000307790"/>
    </source>
</evidence>
<evidence type="ECO:0000313" key="1">
    <source>
        <dbReference type="EMBL" id="TLU64159.1"/>
    </source>
</evidence>
<accession>A0A5R9IHV7</accession>
<dbReference type="OrthoDB" id="6227284at2"/>
<dbReference type="EMBL" id="VCBC01000012">
    <property type="protein sequence ID" value="TLU64159.1"/>
    <property type="molecule type" value="Genomic_DNA"/>
</dbReference>
<dbReference type="Proteomes" id="UP000307790">
    <property type="component" value="Unassembled WGS sequence"/>
</dbReference>
<name>A0A5R9IHV7_9GAMM</name>
<dbReference type="AlphaFoldDB" id="A0A5R9IHV7"/>
<gene>
    <name evidence="1" type="ORF">FE810_12700</name>
</gene>
<sequence>MEVVLVSLAVILIGFMVWKLIQARQYNRFIDWLNQDIKPQLLSMIENELVESRCDLTPNNESHIQATKAFYSAYPIRILEAALAREIIPVEWLNARKHKRFASHMMAAQGQYRVKAN</sequence>
<reference evidence="1 2" key="1">
    <citation type="submission" date="2019-05" db="EMBL/GenBank/DDBJ databases">
        <title>Genome sequences of Thalassotalea litorea 1K03283.</title>
        <authorList>
            <person name="Zhang D."/>
        </authorList>
    </citation>
    <scope>NUCLEOTIDE SEQUENCE [LARGE SCALE GENOMIC DNA]</scope>
    <source>
        <strain evidence="1 2">MCCC 1K03283</strain>
    </source>
</reference>
<keyword evidence="2" id="KW-1185">Reference proteome</keyword>
<comment type="caution">
    <text evidence="1">The sequence shown here is derived from an EMBL/GenBank/DDBJ whole genome shotgun (WGS) entry which is preliminary data.</text>
</comment>